<protein>
    <submittedName>
        <fullName evidence="1">Uncharacterized protein</fullName>
    </submittedName>
</protein>
<evidence type="ECO:0000313" key="2">
    <source>
        <dbReference type="Proteomes" id="UP000315658"/>
    </source>
</evidence>
<reference evidence="1 2" key="1">
    <citation type="submission" date="2019-06" db="EMBL/GenBank/DDBJ databases">
        <title>Complete genome sequence of the virus isoalte vB_EcoS_PHB17 infecting Shiga toxin-producing Escherichia.</title>
        <authorList>
            <person name="Chen Y."/>
            <person name="Qian P."/>
            <person name="Song J."/>
            <person name="Li X."/>
        </authorList>
    </citation>
    <scope>NUCLEOTIDE SEQUENCE [LARGE SCALE GENOMIC DNA]</scope>
</reference>
<organism evidence="1 2">
    <name type="scientific">Escherichia phage vB_EcoS_PHB17</name>
    <dbReference type="NCBI Taxonomy" id="2591407"/>
    <lineage>
        <taxon>Viruses</taxon>
        <taxon>Duplodnaviria</taxon>
        <taxon>Heunggongvirae</taxon>
        <taxon>Uroviricota</taxon>
        <taxon>Caudoviricetes</taxon>
        <taxon>Drexlerviridae</taxon>
        <taxon>Tempevirinae</taxon>
        <taxon>Baihuvirus</taxon>
        <taxon>Baihuvirus PHB17</taxon>
        <taxon>Changchunvirus PHB17</taxon>
    </lineage>
</organism>
<dbReference type="GeneID" id="65053040"/>
<dbReference type="RefSeq" id="YP_010064586.1">
    <property type="nucleotide sequence ID" value="NC_054892.1"/>
</dbReference>
<name>A0A514DKM2_9CAUD</name>
<dbReference type="EMBL" id="MN090155">
    <property type="protein sequence ID" value="QDH94220.1"/>
    <property type="molecule type" value="Genomic_DNA"/>
</dbReference>
<dbReference type="Proteomes" id="UP000315658">
    <property type="component" value="Segment"/>
</dbReference>
<proteinExistence type="predicted"/>
<dbReference type="KEGG" id="vg:65053040"/>
<sequence>MASIRKHLVNAFENFAISMGWEDSAKHKRGIRHCGYKNSRQWARMMAEIYEEPLSVGGWNSAIIEMIEEAARTDTPLTQHDYDAFVEEEISCW</sequence>
<accession>A0A514DKM2</accession>
<keyword evidence="2" id="KW-1185">Reference proteome</keyword>
<evidence type="ECO:0000313" key="1">
    <source>
        <dbReference type="EMBL" id="QDH94220.1"/>
    </source>
</evidence>